<dbReference type="RefSeq" id="WP_180680353.1">
    <property type="nucleotide sequence ID" value="NZ_JACCKA010000094.1"/>
</dbReference>
<dbReference type="AlphaFoldDB" id="A0A853JGP7"/>
<dbReference type="Pfam" id="PF01471">
    <property type="entry name" value="PG_binding_1"/>
    <property type="match status" value="1"/>
</dbReference>
<dbReference type="SUPFAM" id="SSF47090">
    <property type="entry name" value="PGBD-like"/>
    <property type="match status" value="1"/>
</dbReference>
<evidence type="ECO:0000313" key="2">
    <source>
        <dbReference type="EMBL" id="NZA28593.1"/>
    </source>
</evidence>
<proteinExistence type="predicted"/>
<dbReference type="InterPro" id="IPR002477">
    <property type="entry name" value="Peptidoglycan-bd-like"/>
</dbReference>
<protein>
    <submittedName>
        <fullName evidence="2">Peptidoglycan-binding protein</fullName>
    </submittedName>
</protein>
<organism evidence="2 3">
    <name type="scientific">Luteimonas salinisoli</name>
    <dbReference type="NCBI Taxonomy" id="2752307"/>
    <lineage>
        <taxon>Bacteria</taxon>
        <taxon>Pseudomonadati</taxon>
        <taxon>Pseudomonadota</taxon>
        <taxon>Gammaproteobacteria</taxon>
        <taxon>Lysobacterales</taxon>
        <taxon>Lysobacteraceae</taxon>
        <taxon>Luteimonas</taxon>
    </lineage>
</organism>
<name>A0A853JGP7_9GAMM</name>
<sequence length="145" mass="15290">MALKSTTLAGSARLEQAAAGGPSVKKGPPHDVADAVGRIQRALVQLGYPMPKSFPGYPAGEPDGIFGAETHATVLAFQKQAFAKEYSQWDGRVGRNTLARMDERLSSAGPEERTIRQPMAVTTTSRCATLTVPGGGLPGLRRGRS</sequence>
<dbReference type="InterPro" id="IPR036365">
    <property type="entry name" value="PGBD-like_sf"/>
</dbReference>
<keyword evidence="3" id="KW-1185">Reference proteome</keyword>
<comment type="caution">
    <text evidence="2">The sequence shown here is derived from an EMBL/GenBank/DDBJ whole genome shotgun (WGS) entry which is preliminary data.</text>
</comment>
<gene>
    <name evidence="2" type="ORF">H0E84_19650</name>
</gene>
<dbReference type="Gene3D" id="1.10.101.10">
    <property type="entry name" value="PGBD-like superfamily/PGBD"/>
    <property type="match status" value="1"/>
</dbReference>
<evidence type="ECO:0000313" key="3">
    <source>
        <dbReference type="Proteomes" id="UP000578091"/>
    </source>
</evidence>
<accession>A0A853JGP7</accession>
<dbReference type="InterPro" id="IPR036366">
    <property type="entry name" value="PGBDSf"/>
</dbReference>
<dbReference type="EMBL" id="JACCKA010000094">
    <property type="protein sequence ID" value="NZA28593.1"/>
    <property type="molecule type" value="Genomic_DNA"/>
</dbReference>
<reference evidence="2 3" key="1">
    <citation type="submission" date="2020-07" db="EMBL/GenBank/DDBJ databases">
        <title>Luteimonas sp. SJ-92.</title>
        <authorList>
            <person name="Huang X.-X."/>
            <person name="Xu L."/>
            <person name="Sun J.-Q."/>
        </authorList>
    </citation>
    <scope>NUCLEOTIDE SEQUENCE [LARGE SCALE GENOMIC DNA]</scope>
    <source>
        <strain evidence="2 3">SJ-92</strain>
    </source>
</reference>
<dbReference type="Proteomes" id="UP000578091">
    <property type="component" value="Unassembled WGS sequence"/>
</dbReference>
<feature type="domain" description="Peptidoglycan binding-like" evidence="1">
    <location>
        <begin position="34"/>
        <end position="101"/>
    </location>
</feature>
<evidence type="ECO:0000259" key="1">
    <source>
        <dbReference type="Pfam" id="PF01471"/>
    </source>
</evidence>